<evidence type="ECO:0000313" key="2">
    <source>
        <dbReference type="EMBL" id="OAG41817.1"/>
    </source>
</evidence>
<name>A0A177FC65_9EURO</name>
<sequence>MDAAKVPFTTTEELISKLANCDIPPDTVTRLRGELSCPVLEELYPLLDFVGRRSSLNIDPIHKHLQKGRKIVLTEDPSLHLVWFSDTVYIKPLPHYLLSHSFWKKNLGQGQPHRGEALGFVRSYGRLIQYPSDFELAKEAKLIPSSSPNEYTEGLTYTVFAAFIRSFSKISDAEVSRRWNFGQLRLSRLHWAVRILQPRSATTKGFLHRLFYEEQFWHTGQFLNEFAAPLLFVFAALSLILSAMQVVLAAKSDDEGSWRVFEEVSAWFAVVAIIVLVVVFVGLGAIVVGIWVLQFHFGYRSWKRTRGQEVEEVQH</sequence>
<evidence type="ECO:0000256" key="1">
    <source>
        <dbReference type="SAM" id="Phobius"/>
    </source>
</evidence>
<dbReference type="InterPro" id="IPR046536">
    <property type="entry name" value="DUF6601"/>
</dbReference>
<dbReference type="EMBL" id="LVKK01000021">
    <property type="protein sequence ID" value="OAG41817.1"/>
    <property type="molecule type" value="Genomic_DNA"/>
</dbReference>
<organism evidence="2 3">
    <name type="scientific">Fonsecaea monophora</name>
    <dbReference type="NCBI Taxonomy" id="254056"/>
    <lineage>
        <taxon>Eukaryota</taxon>
        <taxon>Fungi</taxon>
        <taxon>Dikarya</taxon>
        <taxon>Ascomycota</taxon>
        <taxon>Pezizomycotina</taxon>
        <taxon>Eurotiomycetes</taxon>
        <taxon>Chaetothyriomycetidae</taxon>
        <taxon>Chaetothyriales</taxon>
        <taxon>Herpotrichiellaceae</taxon>
        <taxon>Fonsecaea</taxon>
    </lineage>
</organism>
<dbReference type="AlphaFoldDB" id="A0A177FC65"/>
<keyword evidence="1" id="KW-0812">Transmembrane</keyword>
<protein>
    <submittedName>
        <fullName evidence="2">Uncharacterized protein</fullName>
    </submittedName>
</protein>
<keyword evidence="1" id="KW-0472">Membrane</keyword>
<accession>A0A177FC65</accession>
<dbReference type="OrthoDB" id="5086500at2759"/>
<proteinExistence type="predicted"/>
<feature type="transmembrane region" description="Helical" evidence="1">
    <location>
        <begin position="267"/>
        <end position="293"/>
    </location>
</feature>
<dbReference type="GeneID" id="34599222"/>
<evidence type="ECO:0000313" key="3">
    <source>
        <dbReference type="Proteomes" id="UP000077002"/>
    </source>
</evidence>
<gene>
    <name evidence="2" type="ORF">AYO21_04052</name>
</gene>
<dbReference type="RefSeq" id="XP_022513769.1">
    <property type="nucleotide sequence ID" value="XM_022654025.1"/>
</dbReference>
<reference evidence="2 3" key="1">
    <citation type="submission" date="2016-03" db="EMBL/GenBank/DDBJ databases">
        <title>Draft genome sequence of the Fonsecaea monophora CBS 269.37.</title>
        <authorList>
            <person name="Bombassaro A."/>
            <person name="Vinicius W.A."/>
            <person name="De Hoog S."/>
            <person name="Sun J."/>
            <person name="Souza E.M."/>
            <person name="Raittz R.T."/>
            <person name="Costa F."/>
            <person name="Leao A.C."/>
            <person name="Tadra-Sfeir M.Z."/>
            <person name="Baura V."/>
            <person name="Balsanelli E."/>
            <person name="Pedrosa F.O."/>
            <person name="Moreno L.F."/>
            <person name="Steffens M.B."/>
            <person name="Xi L."/>
            <person name="Bocca A.L."/>
            <person name="Felipe M.S."/>
            <person name="Teixeira M."/>
            <person name="Telles Filho F.Q."/>
            <person name="Azevedo C.M."/>
            <person name="Gomes R."/>
            <person name="Vicente V.A."/>
        </authorList>
    </citation>
    <scope>NUCLEOTIDE SEQUENCE [LARGE SCALE GENOMIC DNA]</scope>
    <source>
        <strain evidence="2 3">CBS 269.37</strain>
    </source>
</reference>
<dbReference type="Pfam" id="PF20246">
    <property type="entry name" value="DUF6601"/>
    <property type="match status" value="1"/>
</dbReference>
<dbReference type="Proteomes" id="UP000077002">
    <property type="component" value="Unassembled WGS sequence"/>
</dbReference>
<feature type="transmembrane region" description="Helical" evidence="1">
    <location>
        <begin position="226"/>
        <end position="247"/>
    </location>
</feature>
<dbReference type="PANTHER" id="PTHR34414">
    <property type="entry name" value="HET DOMAIN-CONTAINING PROTEIN-RELATED"/>
    <property type="match status" value="1"/>
</dbReference>
<keyword evidence="1" id="KW-1133">Transmembrane helix</keyword>
<keyword evidence="3" id="KW-1185">Reference proteome</keyword>
<comment type="caution">
    <text evidence="2">The sequence shown here is derived from an EMBL/GenBank/DDBJ whole genome shotgun (WGS) entry which is preliminary data.</text>
</comment>
<dbReference type="PANTHER" id="PTHR34414:SF1">
    <property type="entry name" value="SUBTILISIN-LIKE SERINE PROTEASE"/>
    <property type="match status" value="1"/>
</dbReference>